<dbReference type="CDD" id="cd09212">
    <property type="entry name" value="PUB"/>
    <property type="match status" value="1"/>
</dbReference>
<dbReference type="AlphaFoldDB" id="A0A9P6CDF3"/>
<comment type="caution">
    <text evidence="3">The sequence shown here is derived from an EMBL/GenBank/DDBJ whole genome shotgun (WGS) entry which is preliminary data.</text>
</comment>
<dbReference type="Proteomes" id="UP000807353">
    <property type="component" value="Unassembled WGS sequence"/>
</dbReference>
<name>A0A9P6CDF3_9AGAR</name>
<dbReference type="InterPro" id="IPR018997">
    <property type="entry name" value="PUB_domain"/>
</dbReference>
<evidence type="ECO:0000313" key="3">
    <source>
        <dbReference type="EMBL" id="KAF9457014.1"/>
    </source>
</evidence>
<organism evidence="3 4">
    <name type="scientific">Collybia nuda</name>
    <dbReference type="NCBI Taxonomy" id="64659"/>
    <lineage>
        <taxon>Eukaryota</taxon>
        <taxon>Fungi</taxon>
        <taxon>Dikarya</taxon>
        <taxon>Basidiomycota</taxon>
        <taxon>Agaricomycotina</taxon>
        <taxon>Agaricomycetes</taxon>
        <taxon>Agaricomycetidae</taxon>
        <taxon>Agaricales</taxon>
        <taxon>Tricholomatineae</taxon>
        <taxon>Clitocybaceae</taxon>
        <taxon>Collybia</taxon>
    </lineage>
</organism>
<protein>
    <recommendedName>
        <fullName evidence="2">PUB domain-containing protein</fullName>
    </recommendedName>
</protein>
<evidence type="ECO:0000259" key="2">
    <source>
        <dbReference type="Pfam" id="PF09409"/>
    </source>
</evidence>
<dbReference type="Gene3D" id="1.20.58.2190">
    <property type="match status" value="1"/>
</dbReference>
<dbReference type="SUPFAM" id="SSF143503">
    <property type="entry name" value="PUG domain-like"/>
    <property type="match status" value="1"/>
</dbReference>
<dbReference type="InterPro" id="IPR036339">
    <property type="entry name" value="PUB-like_dom_sf"/>
</dbReference>
<evidence type="ECO:0000256" key="1">
    <source>
        <dbReference type="SAM" id="MobiDB-lite"/>
    </source>
</evidence>
<dbReference type="Pfam" id="PF09409">
    <property type="entry name" value="PUB"/>
    <property type="match status" value="1"/>
</dbReference>
<evidence type="ECO:0000313" key="4">
    <source>
        <dbReference type="Proteomes" id="UP000807353"/>
    </source>
</evidence>
<sequence length="254" mass="28561">MTSPTSSIHSPDISSDAIAAATERRTRLLPQQPSAAQLAAEHDKRQTFRRLIDPGILRPNSKEQATASLETLLTISENLLREPNNPKFQQFKSTNNIIKRNLMDPKGALEYAIELGFRPEVQNFQPYYTFNPRRMDDLRTGTAILREFVKLEAEKAERAARSKVDQKVVAAEVANQVKLAYMDDRKTKQLRDERDKEQRAARVNALAQRDALRESAPVPQEPPPLSPAGEMPVSDHPLGVTNDTPPPYDNDVNN</sequence>
<keyword evidence="4" id="KW-1185">Reference proteome</keyword>
<dbReference type="EMBL" id="MU150391">
    <property type="protein sequence ID" value="KAF9457014.1"/>
    <property type="molecule type" value="Genomic_DNA"/>
</dbReference>
<feature type="region of interest" description="Disordered" evidence="1">
    <location>
        <begin position="188"/>
        <end position="254"/>
    </location>
</feature>
<gene>
    <name evidence="3" type="ORF">BDZ94DRAFT_1274273</name>
</gene>
<proteinExistence type="predicted"/>
<accession>A0A9P6CDF3</accession>
<dbReference type="OrthoDB" id="49605at2759"/>
<feature type="compositionally biased region" description="Basic and acidic residues" evidence="1">
    <location>
        <begin position="188"/>
        <end position="200"/>
    </location>
</feature>
<reference evidence="3" key="1">
    <citation type="submission" date="2020-11" db="EMBL/GenBank/DDBJ databases">
        <authorList>
            <consortium name="DOE Joint Genome Institute"/>
            <person name="Ahrendt S."/>
            <person name="Riley R."/>
            <person name="Andreopoulos W."/>
            <person name="Labutti K."/>
            <person name="Pangilinan J."/>
            <person name="Ruiz-Duenas F.J."/>
            <person name="Barrasa J.M."/>
            <person name="Sanchez-Garcia M."/>
            <person name="Camarero S."/>
            <person name="Miyauchi S."/>
            <person name="Serrano A."/>
            <person name="Linde D."/>
            <person name="Babiker R."/>
            <person name="Drula E."/>
            <person name="Ayuso-Fernandez I."/>
            <person name="Pacheco R."/>
            <person name="Padilla G."/>
            <person name="Ferreira P."/>
            <person name="Barriuso J."/>
            <person name="Kellner H."/>
            <person name="Castanera R."/>
            <person name="Alfaro M."/>
            <person name="Ramirez L."/>
            <person name="Pisabarro A.G."/>
            <person name="Kuo A."/>
            <person name="Tritt A."/>
            <person name="Lipzen A."/>
            <person name="He G."/>
            <person name="Yan M."/>
            <person name="Ng V."/>
            <person name="Cullen D."/>
            <person name="Martin F."/>
            <person name="Rosso M.-N."/>
            <person name="Henrissat B."/>
            <person name="Hibbett D."/>
            <person name="Martinez A.T."/>
            <person name="Grigoriev I.V."/>
        </authorList>
    </citation>
    <scope>NUCLEOTIDE SEQUENCE</scope>
    <source>
        <strain evidence="3">CBS 247.69</strain>
    </source>
</reference>
<feature type="domain" description="PUB" evidence="2">
    <location>
        <begin position="62"/>
        <end position="139"/>
    </location>
</feature>